<dbReference type="GO" id="GO:0046872">
    <property type="term" value="F:metal ion binding"/>
    <property type="evidence" value="ECO:0007669"/>
    <property type="project" value="UniProtKB-KW"/>
</dbReference>
<dbReference type="SUPFAM" id="SSF52540">
    <property type="entry name" value="P-loop containing nucleoside triphosphate hydrolases"/>
    <property type="match status" value="1"/>
</dbReference>
<organism evidence="8 9">
    <name type="scientific">Saccharobesus litoralis</name>
    <dbReference type="NCBI Taxonomy" id="2172099"/>
    <lineage>
        <taxon>Bacteria</taxon>
        <taxon>Pseudomonadati</taxon>
        <taxon>Pseudomonadota</taxon>
        <taxon>Gammaproteobacteria</taxon>
        <taxon>Alteromonadales</taxon>
        <taxon>Alteromonadaceae</taxon>
        <taxon>Saccharobesus</taxon>
    </lineage>
</organism>
<keyword evidence="2 7" id="KW-0547">Nucleotide-binding</keyword>
<keyword evidence="3 7" id="KW-0067">ATP-binding</keyword>
<feature type="binding site" evidence="7">
    <location>
        <begin position="115"/>
        <end position="122"/>
    </location>
    <ligand>
        <name>ATP</name>
        <dbReference type="ChEBI" id="CHEBI:30616"/>
    </ligand>
</feature>
<dbReference type="Pfam" id="PF10609">
    <property type="entry name" value="ParA"/>
    <property type="match status" value="1"/>
</dbReference>
<comment type="function">
    <text evidence="7">Binds and transfers iron-sulfur (Fe-S) clusters to target apoproteins. Can hydrolyze ATP.</text>
</comment>
<dbReference type="EMBL" id="CP026604">
    <property type="protein sequence ID" value="AWB68329.1"/>
    <property type="molecule type" value="Genomic_DNA"/>
</dbReference>
<dbReference type="InterPro" id="IPR019591">
    <property type="entry name" value="Mrp/NBP35_ATP-bd"/>
</dbReference>
<dbReference type="GO" id="GO:0140663">
    <property type="term" value="F:ATP-dependent FeS chaperone activity"/>
    <property type="evidence" value="ECO:0007669"/>
    <property type="project" value="InterPro"/>
</dbReference>
<dbReference type="GO" id="GO:0005829">
    <property type="term" value="C:cytosol"/>
    <property type="evidence" value="ECO:0007669"/>
    <property type="project" value="TreeGrafter"/>
</dbReference>
<keyword evidence="9" id="KW-1185">Reference proteome</keyword>
<dbReference type="Proteomes" id="UP000244441">
    <property type="component" value="Chromosome"/>
</dbReference>
<protein>
    <recommendedName>
        <fullName evidence="7">Iron-sulfur cluster carrier protein</fullName>
    </recommendedName>
</protein>
<comment type="subunit">
    <text evidence="7">Homodimer.</text>
</comment>
<dbReference type="NCBIfam" id="NF008669">
    <property type="entry name" value="PRK11670.1"/>
    <property type="match status" value="1"/>
</dbReference>
<dbReference type="Gene3D" id="3.40.50.300">
    <property type="entry name" value="P-loop containing nucleotide triphosphate hydrolases"/>
    <property type="match status" value="1"/>
</dbReference>
<keyword evidence="4 7" id="KW-0408">Iron</keyword>
<dbReference type="InterPro" id="IPR033756">
    <property type="entry name" value="YlxH/NBP35"/>
</dbReference>
<dbReference type="GO" id="GO:0016226">
    <property type="term" value="P:iron-sulfur cluster assembly"/>
    <property type="evidence" value="ECO:0007669"/>
    <property type="project" value="InterPro"/>
</dbReference>
<evidence type="ECO:0000256" key="5">
    <source>
        <dbReference type="ARBA" id="ARBA00023014"/>
    </source>
</evidence>
<evidence type="ECO:0000313" key="9">
    <source>
        <dbReference type="Proteomes" id="UP000244441"/>
    </source>
</evidence>
<dbReference type="PANTHER" id="PTHR42961">
    <property type="entry name" value="IRON-SULFUR PROTEIN NUBPL"/>
    <property type="match status" value="1"/>
</dbReference>
<evidence type="ECO:0000256" key="1">
    <source>
        <dbReference type="ARBA" id="ARBA00022723"/>
    </source>
</evidence>
<dbReference type="KEGG" id="cate:C2869_18795"/>
<keyword evidence="5 7" id="KW-0411">Iron-sulfur</keyword>
<dbReference type="GO" id="GO:0005524">
    <property type="term" value="F:ATP binding"/>
    <property type="evidence" value="ECO:0007669"/>
    <property type="project" value="UniProtKB-UniRule"/>
</dbReference>
<dbReference type="GO" id="GO:0051539">
    <property type="term" value="F:4 iron, 4 sulfur cluster binding"/>
    <property type="evidence" value="ECO:0007669"/>
    <property type="project" value="TreeGrafter"/>
</dbReference>
<evidence type="ECO:0000256" key="2">
    <source>
        <dbReference type="ARBA" id="ARBA00022741"/>
    </source>
</evidence>
<dbReference type="InterPro" id="IPR000808">
    <property type="entry name" value="Mrp-like_CS"/>
</dbReference>
<dbReference type="GO" id="GO:0016887">
    <property type="term" value="F:ATP hydrolysis activity"/>
    <property type="evidence" value="ECO:0007669"/>
    <property type="project" value="UniProtKB-UniRule"/>
</dbReference>
<evidence type="ECO:0000256" key="3">
    <source>
        <dbReference type="ARBA" id="ARBA00022840"/>
    </source>
</evidence>
<proteinExistence type="inferred from homology"/>
<dbReference type="HAMAP" id="MF_02040">
    <property type="entry name" value="Mrp_NBP35"/>
    <property type="match status" value="1"/>
</dbReference>
<evidence type="ECO:0000256" key="6">
    <source>
        <dbReference type="ARBA" id="ARBA00024036"/>
    </source>
</evidence>
<sequence length="364" mass="39559">MDKQSLNMFSKLFRPKKASYALQTKVEKALAKYTSNLFPVGLAKVVSNLHIKQQDNGLKLSGDMPFPFASEAEAIVQHLTTKLECAIELNFICQIEPIFQHEVAGVKNIIAVNSGKGGVGKSTTTVNLAYALKALGLKVGVLDADVHGPSMPTMLGLDGQHPMSPDGKHLLPIEKNGIAVMSSGFLADDDGTRIWKGSISSNAFEQMFKETIWGDLDVLLIDMPPGTGDIQLTLVQRIPAVTSVIVTTPQDVALLDVQKGLNMFKRLNLPVLGMIENMSYHVCPNCQNQAHIFGDCGGEAYAKQVDLPLLGKLPLHIDVRQAADKGQSIQDSAPDSQLAIAYRQLAEQVCAQQYYQFDSRAPKS</sequence>
<dbReference type="InterPro" id="IPR027417">
    <property type="entry name" value="P-loop_NTPase"/>
</dbReference>
<accession>A0A2S0VVT9</accession>
<gene>
    <name evidence="8" type="ORF">C2869_18795</name>
</gene>
<dbReference type="AlphaFoldDB" id="A0A2S0VVT9"/>
<reference evidence="8 9" key="1">
    <citation type="submission" date="2018-01" db="EMBL/GenBank/DDBJ databases">
        <title>Genome sequence of a Cantenovulum-like bacteria.</title>
        <authorList>
            <person name="Tan W.R."/>
            <person name="Lau N.-S."/>
            <person name="Go F."/>
            <person name="Amirul A.-A.A."/>
        </authorList>
    </citation>
    <scope>NUCLEOTIDE SEQUENCE [LARGE SCALE GENOMIC DNA]</scope>
    <source>
        <strain evidence="8 9">CCB-QB4</strain>
    </source>
</reference>
<keyword evidence="1 7" id="KW-0479">Metal-binding</keyword>
<keyword evidence="7" id="KW-0378">Hydrolase</keyword>
<dbReference type="FunFam" id="3.40.50.300:FF:000418">
    <property type="entry name" value="Iron-sulfur cluster carrier protein"/>
    <property type="match status" value="1"/>
</dbReference>
<name>A0A2S0VVT9_9ALTE</name>
<dbReference type="PROSITE" id="PS01215">
    <property type="entry name" value="MRP"/>
    <property type="match status" value="1"/>
</dbReference>
<dbReference type="CDD" id="cd02037">
    <property type="entry name" value="Mrp_NBP35"/>
    <property type="match status" value="1"/>
</dbReference>
<dbReference type="PANTHER" id="PTHR42961:SF2">
    <property type="entry name" value="IRON-SULFUR PROTEIN NUBPL"/>
    <property type="match status" value="1"/>
</dbReference>
<comment type="similarity">
    <text evidence="6 7">Belongs to the Mrp/NBP35 ATP-binding proteins family.</text>
</comment>
<evidence type="ECO:0000256" key="7">
    <source>
        <dbReference type="HAMAP-Rule" id="MF_02040"/>
    </source>
</evidence>
<evidence type="ECO:0000256" key="4">
    <source>
        <dbReference type="ARBA" id="ARBA00023004"/>
    </source>
</evidence>
<evidence type="ECO:0000313" key="8">
    <source>
        <dbReference type="EMBL" id="AWB68329.1"/>
    </source>
</evidence>
<dbReference type="InterPro" id="IPR044304">
    <property type="entry name" value="NUBPL-like"/>
</dbReference>